<protein>
    <submittedName>
        <fullName evidence="6">Distal rod protein</fullName>
    </submittedName>
    <submittedName>
        <fullName evidence="7">Flagellar hook-basal body complex protein</fullName>
    </submittedName>
    <submittedName>
        <fullName evidence="8">Flagellar hook-basal body protein</fullName>
    </submittedName>
</protein>
<dbReference type="InterPro" id="IPR020013">
    <property type="entry name" value="Flagellar_FlgE/F/G"/>
</dbReference>
<dbReference type="Proteomes" id="UP000283513">
    <property type="component" value="Unassembled WGS sequence"/>
</dbReference>
<dbReference type="Proteomes" id="UP000095350">
    <property type="component" value="Unassembled WGS sequence"/>
</dbReference>
<evidence type="ECO:0000259" key="3">
    <source>
        <dbReference type="Pfam" id="PF00460"/>
    </source>
</evidence>
<dbReference type="SUPFAM" id="SSF117143">
    <property type="entry name" value="Flagellar hook protein flgE"/>
    <property type="match status" value="1"/>
</dbReference>
<accession>A0A173TP22</accession>
<reference evidence="7 13" key="3">
    <citation type="submission" date="2019-10" db="EMBL/GenBank/DDBJ databases">
        <title>Roseburia spp. ameliorate alcoholic fatty liver via restoration of gut barrier function.</title>
        <authorList>
            <person name="Seo B."/>
            <person name="Ko G."/>
        </authorList>
    </citation>
    <scope>NUCLEOTIDE SEQUENCE [LARGE SCALE GENOMIC DNA]</scope>
    <source>
        <strain evidence="7 13">SNUG30017</strain>
    </source>
</reference>
<evidence type="ECO:0000313" key="10">
    <source>
        <dbReference type="Proteomes" id="UP000095350"/>
    </source>
</evidence>
<dbReference type="Proteomes" id="UP000284051">
    <property type="component" value="Unassembled WGS sequence"/>
</dbReference>
<dbReference type="GeneID" id="61432016"/>
<evidence type="ECO:0000313" key="9">
    <source>
        <dbReference type="EMBL" id="RHG30025.1"/>
    </source>
</evidence>
<evidence type="ECO:0000313" key="13">
    <source>
        <dbReference type="Proteomes" id="UP000479531"/>
    </source>
</evidence>
<dbReference type="GO" id="GO:0009425">
    <property type="term" value="C:bacterial-type flagellum basal body"/>
    <property type="evidence" value="ECO:0007669"/>
    <property type="project" value="UniProtKB-SubCell"/>
</dbReference>
<dbReference type="InterPro" id="IPR053967">
    <property type="entry name" value="LlgE_F_G-like_D1"/>
</dbReference>
<dbReference type="EMBL" id="QSHO01000012">
    <property type="protein sequence ID" value="RHC15741.1"/>
    <property type="molecule type" value="Genomic_DNA"/>
</dbReference>
<proteinExistence type="inferred from homology"/>
<reference evidence="6 10" key="1">
    <citation type="submission" date="2015-09" db="EMBL/GenBank/DDBJ databases">
        <authorList>
            <consortium name="Pathogen Informatics"/>
        </authorList>
    </citation>
    <scope>NUCLEOTIDE SEQUENCE [LARGE SCALE GENOMIC DNA]</scope>
    <source>
        <strain evidence="6 10">2789STDY5834960</strain>
    </source>
</reference>
<keyword evidence="7" id="KW-0969">Cilium</keyword>
<dbReference type="Pfam" id="PF22692">
    <property type="entry name" value="LlgE_F_G_D1"/>
    <property type="match status" value="1"/>
</dbReference>
<dbReference type="PaxDb" id="166486-ERS852572_01663"/>
<dbReference type="OrthoDB" id="9800375at2"/>
<dbReference type="RefSeq" id="WP_006856702.1">
    <property type="nucleotide sequence ID" value="NZ_CABIYH010000011.1"/>
</dbReference>
<dbReference type="Pfam" id="PF00460">
    <property type="entry name" value="Flg_bb_rod"/>
    <property type="match status" value="1"/>
</dbReference>
<sequence length="272" mass="29157">MMRALYTAATGMIAQQSNVDNISNNLSNVNTVGYKQEKMEFKSLLYQTIQTRTTSANGEEKPISAQVGLGTRVASNTSIYTQGSLMASENATDFAISGDGFFAVRGADGKTYYTRAGDFVWSVNAGGTLTLCTNEGYPVLDSNNQPINLPAGISAEKVIVSENGKMGYTNAAGTYVDMNQTIGLFQFNNPSGLEKTGTNLLAVTPASGNAMNESTTANLTKSKVLQKYLEGSNVQVADEMVNLIIAQRAYQLNSKAITTSDEMLEQANNLKR</sequence>
<evidence type="ECO:0000259" key="5">
    <source>
        <dbReference type="Pfam" id="PF22692"/>
    </source>
</evidence>
<comment type="similarity">
    <text evidence="1 2">Belongs to the flagella basal body rod proteins family.</text>
</comment>
<dbReference type="PANTHER" id="PTHR30435">
    <property type="entry name" value="FLAGELLAR PROTEIN"/>
    <property type="match status" value="1"/>
</dbReference>
<comment type="subcellular location">
    <subcellularLocation>
        <location evidence="2">Bacterial flagellum basal body</location>
    </subcellularLocation>
</comment>
<keyword evidence="7" id="KW-0966">Cell projection</keyword>
<dbReference type="EMBL" id="CYXZ01000011">
    <property type="protein sequence ID" value="CUN04622.1"/>
    <property type="molecule type" value="Genomic_DNA"/>
</dbReference>
<feature type="domain" description="Flagellar hook protein FlgE/F/G-like D1" evidence="5">
    <location>
        <begin position="95"/>
        <end position="165"/>
    </location>
</feature>
<name>A0A173TP22_9FIRM</name>
<evidence type="ECO:0000313" key="12">
    <source>
        <dbReference type="Proteomes" id="UP000284051"/>
    </source>
</evidence>
<evidence type="ECO:0000313" key="11">
    <source>
        <dbReference type="Proteomes" id="UP000283513"/>
    </source>
</evidence>
<dbReference type="NCBIfam" id="TIGR03506">
    <property type="entry name" value="FlgEFG_subfam"/>
    <property type="match status" value="2"/>
</dbReference>
<keyword evidence="7" id="KW-0282">Flagellum</keyword>
<dbReference type="InterPro" id="IPR037925">
    <property type="entry name" value="FlgE/F/G-like"/>
</dbReference>
<dbReference type="GO" id="GO:0071978">
    <property type="term" value="P:bacterial-type flagellum-dependent swarming motility"/>
    <property type="evidence" value="ECO:0007669"/>
    <property type="project" value="TreeGrafter"/>
</dbReference>
<dbReference type="STRING" id="166486.ERS852572_01663"/>
<organism evidence="6 10">
    <name type="scientific">Roseburia intestinalis</name>
    <dbReference type="NCBI Taxonomy" id="166486"/>
    <lineage>
        <taxon>Bacteria</taxon>
        <taxon>Bacillati</taxon>
        <taxon>Bacillota</taxon>
        <taxon>Clostridia</taxon>
        <taxon>Lachnospirales</taxon>
        <taxon>Lachnospiraceae</taxon>
        <taxon>Roseburia</taxon>
    </lineage>
</organism>
<feature type="domain" description="Flagellar basal body rod protein N-terminal" evidence="3">
    <location>
        <begin position="5"/>
        <end position="35"/>
    </location>
</feature>
<dbReference type="AlphaFoldDB" id="A0A173TP22"/>
<evidence type="ECO:0000313" key="7">
    <source>
        <dbReference type="EMBL" id="MVQ45674.1"/>
    </source>
</evidence>
<dbReference type="InterPro" id="IPR010930">
    <property type="entry name" value="Flg_bb/hook_C_dom"/>
</dbReference>
<evidence type="ECO:0000256" key="2">
    <source>
        <dbReference type="RuleBase" id="RU362116"/>
    </source>
</evidence>
<evidence type="ECO:0000313" key="8">
    <source>
        <dbReference type="EMBL" id="RHC15741.1"/>
    </source>
</evidence>
<evidence type="ECO:0000313" key="6">
    <source>
        <dbReference type="EMBL" id="CUN04622.1"/>
    </source>
</evidence>
<dbReference type="EMBL" id="QRID01000003">
    <property type="protein sequence ID" value="RHG30025.1"/>
    <property type="molecule type" value="Genomic_DNA"/>
</dbReference>
<dbReference type="Proteomes" id="UP000479531">
    <property type="component" value="Unassembled WGS sequence"/>
</dbReference>
<dbReference type="Pfam" id="PF06429">
    <property type="entry name" value="Flg_bbr_C"/>
    <property type="match status" value="1"/>
</dbReference>
<evidence type="ECO:0000259" key="4">
    <source>
        <dbReference type="Pfam" id="PF06429"/>
    </source>
</evidence>
<dbReference type="PANTHER" id="PTHR30435:SF19">
    <property type="entry name" value="FLAGELLAR BASAL-BODY ROD PROTEIN FLGG"/>
    <property type="match status" value="1"/>
</dbReference>
<reference evidence="11 12" key="2">
    <citation type="submission" date="2018-08" db="EMBL/GenBank/DDBJ databases">
        <title>A genome reference for cultivated species of the human gut microbiota.</title>
        <authorList>
            <person name="Zou Y."/>
            <person name="Xue W."/>
            <person name="Luo G."/>
        </authorList>
    </citation>
    <scope>NUCLEOTIDE SEQUENCE [LARGE SCALE GENOMIC DNA]</scope>
    <source>
        <strain evidence="9 12">AM22-21LB</strain>
        <strain evidence="8 11">AM37-1AC</strain>
    </source>
</reference>
<dbReference type="InterPro" id="IPR001444">
    <property type="entry name" value="Flag_bb_rod_N"/>
</dbReference>
<gene>
    <name evidence="6" type="primary">flgG_2</name>
    <name evidence="9" type="ORF">DW264_04395</name>
    <name evidence="8" type="ORF">DW856_13570</name>
    <name evidence="6" type="ORF">ERS852572_01663</name>
    <name evidence="7" type="ORF">GCK47_08150</name>
</gene>
<dbReference type="EMBL" id="WGGT01000008">
    <property type="protein sequence ID" value="MVQ45674.1"/>
    <property type="molecule type" value="Genomic_DNA"/>
</dbReference>
<feature type="domain" description="Flagellar basal-body/hook protein C-terminal" evidence="4">
    <location>
        <begin position="226"/>
        <end position="270"/>
    </location>
</feature>
<evidence type="ECO:0000256" key="1">
    <source>
        <dbReference type="ARBA" id="ARBA00009677"/>
    </source>
</evidence>
<keyword evidence="2" id="KW-0975">Bacterial flagellum</keyword>